<gene>
    <name evidence="1" type="ORF">BIY37_02460</name>
</gene>
<sequence>MRDDTSRARTKDAQFSHQITLLKNTDLHWRFIILAPTHLALAESWHPIMFSLQDETASSFRGQPWDFAWNRFFTLQKRFEILLTRN</sequence>
<evidence type="ECO:0000313" key="1">
    <source>
        <dbReference type="EMBL" id="OQD46579.1"/>
    </source>
</evidence>
<dbReference type="EMBL" id="MJUW02000027">
    <property type="protein sequence ID" value="OQD46579.1"/>
    <property type="molecule type" value="Genomic_DNA"/>
</dbReference>
<name>A0A1V6M2F5_9BACT</name>
<reference evidence="1 2" key="1">
    <citation type="journal article" date="2016" name="Genome Announc.">
        <title>Draft Genome Sequence of the Anaerobic Ammonium-Oxidizing Bacterium 'Candidatus Brocadia sp. 40'.</title>
        <authorList>
            <person name="Ali M."/>
            <person name="Haroon M.F."/>
            <person name="Narita Y."/>
            <person name="Zhang L."/>
            <person name="Rangel Shaw D."/>
            <person name="Okabe S."/>
            <person name="Saikaly P.E."/>
        </authorList>
    </citation>
    <scope>NUCLEOTIDE SEQUENCE [LARGE SCALE GENOMIC DNA]</scope>
    <source>
        <strain evidence="1 2">40</strain>
    </source>
</reference>
<comment type="caution">
    <text evidence="1">The sequence shown here is derived from an EMBL/GenBank/DDBJ whole genome shotgun (WGS) entry which is preliminary data.</text>
</comment>
<proteinExistence type="predicted"/>
<dbReference type="Proteomes" id="UP000242219">
    <property type="component" value="Unassembled WGS sequence"/>
</dbReference>
<protein>
    <submittedName>
        <fullName evidence="1">Uncharacterized protein</fullName>
    </submittedName>
</protein>
<keyword evidence="2" id="KW-1185">Reference proteome</keyword>
<accession>A0A1V6M2F5</accession>
<organism evidence="1 2">
    <name type="scientific">Candidatus Brocadia sapporoensis</name>
    <dbReference type="NCBI Taxonomy" id="392547"/>
    <lineage>
        <taxon>Bacteria</taxon>
        <taxon>Pseudomonadati</taxon>
        <taxon>Planctomycetota</taxon>
        <taxon>Candidatus Brocadiia</taxon>
        <taxon>Candidatus Brocadiales</taxon>
        <taxon>Candidatus Brocadiaceae</taxon>
        <taxon>Candidatus Brocadia</taxon>
    </lineage>
</organism>
<evidence type="ECO:0000313" key="2">
    <source>
        <dbReference type="Proteomes" id="UP000242219"/>
    </source>
</evidence>
<dbReference type="AlphaFoldDB" id="A0A1V6M2F5"/>